<evidence type="ECO:0000313" key="6">
    <source>
        <dbReference type="Proteomes" id="UP001054902"/>
    </source>
</evidence>
<name>A0AAD3CIJ2_9STRA</name>
<dbReference type="EMBL" id="BLLK01000022">
    <property type="protein sequence ID" value="GFH45760.1"/>
    <property type="molecule type" value="Genomic_DNA"/>
</dbReference>
<sequence>MLTIQQLQSPNHRGIFNLLDEQRRKLSSSARPRRRRRGGTAETISSKEGSEDDDRAATVAPTSSSIVTDDSIFIGSARAFLDKIEEGLEPMRQYNDVFLIQRSKNEEGENLTLRLKPSEGQYIFQVDEEMKTITLNSPMSGTYTYVLCAYTGDFVGMNDGHLCQGLLVRDLIRHANGLPKF</sequence>
<keyword evidence="6" id="KW-1185">Reference proteome</keyword>
<keyword evidence="2" id="KW-0406">Ion transport</keyword>
<dbReference type="Gene3D" id="3.30.920.10">
    <property type="entry name" value="Frataxin/CyaY"/>
    <property type="match status" value="1"/>
</dbReference>
<dbReference type="InterPro" id="IPR036524">
    <property type="entry name" value="Frataxin/CyaY_sf"/>
</dbReference>
<reference evidence="5 6" key="1">
    <citation type="journal article" date="2021" name="Sci. Rep.">
        <title>The genome of the diatom Chaetoceros tenuissimus carries an ancient integrated fragment of an extant virus.</title>
        <authorList>
            <person name="Hongo Y."/>
            <person name="Kimura K."/>
            <person name="Takaki Y."/>
            <person name="Yoshida Y."/>
            <person name="Baba S."/>
            <person name="Kobayashi G."/>
            <person name="Nagasaki K."/>
            <person name="Hano T."/>
            <person name="Tomaru Y."/>
        </authorList>
    </citation>
    <scope>NUCLEOTIDE SEQUENCE [LARGE SCALE GENOMIC DNA]</scope>
    <source>
        <strain evidence="5 6">NIES-3715</strain>
    </source>
</reference>
<protein>
    <submittedName>
        <fullName evidence="5">Uncharacterized protein</fullName>
    </submittedName>
</protein>
<evidence type="ECO:0000256" key="2">
    <source>
        <dbReference type="ARBA" id="ARBA00022496"/>
    </source>
</evidence>
<dbReference type="GO" id="GO:0005737">
    <property type="term" value="C:cytoplasm"/>
    <property type="evidence" value="ECO:0007669"/>
    <property type="project" value="UniProtKB-ARBA"/>
</dbReference>
<dbReference type="GO" id="GO:0016226">
    <property type="term" value="P:iron-sulfur cluster assembly"/>
    <property type="evidence" value="ECO:0007669"/>
    <property type="project" value="InterPro"/>
</dbReference>
<evidence type="ECO:0000313" key="5">
    <source>
        <dbReference type="EMBL" id="GFH45760.1"/>
    </source>
</evidence>
<keyword evidence="3" id="KW-0408">Iron</keyword>
<evidence type="ECO:0000256" key="3">
    <source>
        <dbReference type="ARBA" id="ARBA00023004"/>
    </source>
</evidence>
<dbReference type="PROSITE" id="PS50810">
    <property type="entry name" value="FRATAXIN_2"/>
    <property type="match status" value="1"/>
</dbReference>
<dbReference type="Proteomes" id="UP001054902">
    <property type="component" value="Unassembled WGS sequence"/>
</dbReference>
<accession>A0AAD3CIJ2</accession>
<proteinExistence type="inferred from homology"/>
<dbReference type="InterPro" id="IPR002908">
    <property type="entry name" value="Frataxin/CyaY"/>
</dbReference>
<evidence type="ECO:0000256" key="4">
    <source>
        <dbReference type="SAM" id="MobiDB-lite"/>
    </source>
</evidence>
<dbReference type="GO" id="GO:0008199">
    <property type="term" value="F:ferric iron binding"/>
    <property type="evidence" value="ECO:0007669"/>
    <property type="project" value="InterPro"/>
</dbReference>
<comment type="similarity">
    <text evidence="1">Belongs to the frataxin family.</text>
</comment>
<dbReference type="GO" id="GO:0006826">
    <property type="term" value="P:iron ion transport"/>
    <property type="evidence" value="ECO:0007669"/>
    <property type="project" value="UniProtKB-KW"/>
</dbReference>
<dbReference type="AlphaFoldDB" id="A0AAD3CIJ2"/>
<evidence type="ECO:0000256" key="1">
    <source>
        <dbReference type="ARBA" id="ARBA00008183"/>
    </source>
</evidence>
<feature type="region of interest" description="Disordered" evidence="4">
    <location>
        <begin position="25"/>
        <end position="62"/>
    </location>
</feature>
<gene>
    <name evidence="5" type="ORF">CTEN210_02234</name>
</gene>
<keyword evidence="2" id="KW-0410">Iron transport</keyword>
<keyword evidence="2" id="KW-0813">Transport</keyword>
<comment type="caution">
    <text evidence="5">The sequence shown here is derived from an EMBL/GenBank/DDBJ whole genome shotgun (WGS) entry which is preliminary data.</text>
</comment>
<organism evidence="5 6">
    <name type="scientific">Chaetoceros tenuissimus</name>
    <dbReference type="NCBI Taxonomy" id="426638"/>
    <lineage>
        <taxon>Eukaryota</taxon>
        <taxon>Sar</taxon>
        <taxon>Stramenopiles</taxon>
        <taxon>Ochrophyta</taxon>
        <taxon>Bacillariophyta</taxon>
        <taxon>Coscinodiscophyceae</taxon>
        <taxon>Chaetocerotophycidae</taxon>
        <taxon>Chaetocerotales</taxon>
        <taxon>Chaetocerotaceae</taxon>
        <taxon>Chaetoceros</taxon>
    </lineage>
</organism>
<dbReference type="Pfam" id="PF01491">
    <property type="entry name" value="Frataxin_Cyay"/>
    <property type="match status" value="1"/>
</dbReference>